<feature type="transmembrane region" description="Helical" evidence="18">
    <location>
        <begin position="930"/>
        <end position="950"/>
    </location>
</feature>
<keyword evidence="6 16" id="KW-0547">Nucleotide-binding</keyword>
<dbReference type="InterPro" id="IPR044492">
    <property type="entry name" value="P_typ_ATPase_HD_dom"/>
</dbReference>
<feature type="binding site" evidence="16">
    <location>
        <position position="504"/>
    </location>
    <ligand>
        <name>ATP</name>
        <dbReference type="ChEBI" id="CHEBI:30616"/>
    </ligand>
</feature>
<feature type="binding site" evidence="16">
    <location>
        <position position="794"/>
    </location>
    <ligand>
        <name>ATP</name>
        <dbReference type="ChEBI" id="CHEBI:30616"/>
    </ligand>
</feature>
<evidence type="ECO:0000256" key="1">
    <source>
        <dbReference type="ARBA" id="ARBA00001946"/>
    </source>
</evidence>
<feature type="binding site" evidence="16">
    <location>
        <position position="528"/>
    </location>
    <ligand>
        <name>ATP</name>
        <dbReference type="ChEBI" id="CHEBI:30616"/>
    </ligand>
</feature>
<feature type="non-terminal residue" evidence="21">
    <location>
        <position position="1"/>
    </location>
</feature>
<feature type="binding site" evidence="17">
    <location>
        <position position="790"/>
    </location>
    <ligand>
        <name>Mg(2+)</name>
        <dbReference type="ChEBI" id="CHEBI:18420"/>
    </ligand>
</feature>
<keyword evidence="4 18" id="KW-0812">Transmembrane</keyword>
<feature type="transmembrane region" description="Helical" evidence="18">
    <location>
        <begin position="61"/>
        <end position="84"/>
    </location>
</feature>
<evidence type="ECO:0000256" key="15">
    <source>
        <dbReference type="PIRSR" id="PIRSR606539-1"/>
    </source>
</evidence>
<evidence type="ECO:0000256" key="9">
    <source>
        <dbReference type="ARBA" id="ARBA00022842"/>
    </source>
</evidence>
<evidence type="ECO:0000256" key="13">
    <source>
        <dbReference type="ARBA" id="ARBA00034036"/>
    </source>
</evidence>
<feature type="transmembrane region" description="Helical" evidence="18">
    <location>
        <begin position="879"/>
        <end position="900"/>
    </location>
</feature>
<evidence type="ECO:0000256" key="16">
    <source>
        <dbReference type="PIRSR" id="PIRSR606539-2"/>
    </source>
</evidence>
<feature type="binding site" evidence="16">
    <location>
        <position position="181"/>
    </location>
    <ligand>
        <name>ATP</name>
        <dbReference type="ChEBI" id="CHEBI:30616"/>
    </ligand>
</feature>
<keyword evidence="5 17" id="KW-0479">Metal-binding</keyword>
<evidence type="ECO:0000256" key="3">
    <source>
        <dbReference type="ARBA" id="ARBA00008109"/>
    </source>
</evidence>
<evidence type="ECO:0000256" key="8">
    <source>
        <dbReference type="ARBA" id="ARBA00022840"/>
    </source>
</evidence>
<dbReference type="NCBIfam" id="TIGR01652">
    <property type="entry name" value="ATPase-Plipid"/>
    <property type="match status" value="1"/>
</dbReference>
<dbReference type="Proteomes" id="UP000694892">
    <property type="component" value="Chromosome 3L"/>
</dbReference>
<evidence type="ECO:0000256" key="10">
    <source>
        <dbReference type="ARBA" id="ARBA00022967"/>
    </source>
</evidence>
<reference evidence="22" key="1">
    <citation type="journal article" date="2016" name="Nature">
        <title>Genome evolution in the allotetraploid frog Xenopus laevis.</title>
        <authorList>
            <person name="Session A.M."/>
            <person name="Uno Y."/>
            <person name="Kwon T."/>
            <person name="Chapman J.A."/>
            <person name="Toyoda A."/>
            <person name="Takahashi S."/>
            <person name="Fukui A."/>
            <person name="Hikosaka A."/>
            <person name="Suzuki A."/>
            <person name="Kondo M."/>
            <person name="van Heeringen S.J."/>
            <person name="Quigley I."/>
            <person name="Heinz S."/>
            <person name="Ogino H."/>
            <person name="Ochi H."/>
            <person name="Hellsten U."/>
            <person name="Lyons J.B."/>
            <person name="Simakov O."/>
            <person name="Putnam N."/>
            <person name="Stites J."/>
            <person name="Kuroki Y."/>
            <person name="Tanaka T."/>
            <person name="Michiue T."/>
            <person name="Watanabe M."/>
            <person name="Bogdanovic O."/>
            <person name="Lister R."/>
            <person name="Georgiou G."/>
            <person name="Paranjpe S.S."/>
            <person name="van Kruijsbergen I."/>
            <person name="Shu S."/>
            <person name="Carlson J."/>
            <person name="Kinoshita T."/>
            <person name="Ohta Y."/>
            <person name="Mawaribuchi S."/>
            <person name="Jenkins J."/>
            <person name="Grimwood J."/>
            <person name="Schmutz J."/>
            <person name="Mitros T."/>
            <person name="Mozaffari S.V."/>
            <person name="Suzuki Y."/>
            <person name="Haramoto Y."/>
            <person name="Yamamoto T.S."/>
            <person name="Takagi C."/>
            <person name="Heald R."/>
            <person name="Miller K."/>
            <person name="Haudenschild C."/>
            <person name="Kitzman J."/>
            <person name="Nakayama T."/>
            <person name="Izutsu Y."/>
            <person name="Robert J."/>
            <person name="Fortriede J."/>
            <person name="Burns K."/>
            <person name="Lotay V."/>
            <person name="Karimi K."/>
            <person name="Yasuoka Y."/>
            <person name="Dichmann D.S."/>
            <person name="Flajnik M.F."/>
            <person name="Houston D.W."/>
            <person name="Shendure J."/>
            <person name="DuPasquier L."/>
            <person name="Vize P.D."/>
            <person name="Zorn A.M."/>
            <person name="Ito M."/>
            <person name="Marcotte E.M."/>
            <person name="Wallingford J.B."/>
            <person name="Ito Y."/>
            <person name="Asashima M."/>
            <person name="Ueno N."/>
            <person name="Matsuda Y."/>
            <person name="Veenstra G.J."/>
            <person name="Fujiyama A."/>
            <person name="Harland R.M."/>
            <person name="Taira M."/>
            <person name="Rokhsar D.S."/>
        </authorList>
    </citation>
    <scope>NUCLEOTIDE SEQUENCE [LARGE SCALE GENOMIC DNA]</scope>
    <source>
        <strain evidence="22">J</strain>
    </source>
</reference>
<evidence type="ECO:0000256" key="11">
    <source>
        <dbReference type="ARBA" id="ARBA00022989"/>
    </source>
</evidence>
<comment type="catalytic activity">
    <reaction evidence="13 18">
        <text>ATP + H2O + phospholipidSide 1 = ADP + phosphate + phospholipidSide 2.</text>
        <dbReference type="EC" id="7.6.2.1"/>
    </reaction>
</comment>
<dbReference type="InterPro" id="IPR036412">
    <property type="entry name" value="HAD-like_sf"/>
</dbReference>
<dbReference type="InterPro" id="IPR032630">
    <property type="entry name" value="P_typ_ATPase_c"/>
</dbReference>
<feature type="binding site" evidence="17">
    <location>
        <position position="179"/>
    </location>
    <ligand>
        <name>Mg(2+)</name>
        <dbReference type="ChEBI" id="CHEBI:18420"/>
    </ligand>
</feature>
<dbReference type="EC" id="7.6.2.1" evidence="18"/>
<evidence type="ECO:0000313" key="22">
    <source>
        <dbReference type="Proteomes" id="UP000694892"/>
    </source>
</evidence>
<feature type="binding site" evidence="16">
    <location>
        <position position="180"/>
    </location>
    <ligand>
        <name>ATP</name>
        <dbReference type="ChEBI" id="CHEBI:30616"/>
    </ligand>
</feature>
<feature type="binding site" evidence="17">
    <location>
        <position position="181"/>
    </location>
    <ligand>
        <name>Mg(2+)</name>
        <dbReference type="ChEBI" id="CHEBI:18420"/>
    </ligand>
</feature>
<feature type="transmembrane region" description="Helical" evidence="18">
    <location>
        <begin position="987"/>
        <end position="1007"/>
    </location>
</feature>
<comment type="similarity">
    <text evidence="3 18">Belongs to the cation transport ATPase (P-type) (TC 3.A.3) family. Type IV subfamily.</text>
</comment>
<keyword evidence="12 18" id="KW-0472">Membrane</keyword>
<feature type="binding site" evidence="16">
    <location>
        <position position="654"/>
    </location>
    <ligand>
        <name>ATP</name>
        <dbReference type="ChEBI" id="CHEBI:30616"/>
    </ligand>
</feature>
<feature type="binding site" evidence="16">
    <location>
        <position position="179"/>
    </location>
    <ligand>
        <name>ATP</name>
        <dbReference type="ChEBI" id="CHEBI:30616"/>
    </ligand>
</feature>
<feature type="binding site" evidence="16">
    <location>
        <position position="770"/>
    </location>
    <ligand>
        <name>ATP</name>
        <dbReference type="ChEBI" id="CHEBI:30616"/>
    </ligand>
</feature>
<dbReference type="GO" id="GO:0140327">
    <property type="term" value="F:flippase activity"/>
    <property type="evidence" value="ECO:0007669"/>
    <property type="project" value="UniProtKB-ARBA"/>
</dbReference>
<feature type="binding site" evidence="16">
    <location>
        <position position="573"/>
    </location>
    <ligand>
        <name>ATP</name>
        <dbReference type="ChEBI" id="CHEBI:30616"/>
    </ligand>
</feature>
<dbReference type="InterPro" id="IPR001757">
    <property type="entry name" value="P_typ_ATPase"/>
</dbReference>
<dbReference type="InterPro" id="IPR018303">
    <property type="entry name" value="ATPase_P-typ_P_site"/>
</dbReference>
<evidence type="ECO:0000256" key="4">
    <source>
        <dbReference type="ARBA" id="ARBA00022692"/>
    </source>
</evidence>
<dbReference type="FunFam" id="3.40.50.1000:FF:000023">
    <property type="entry name" value="Phospholipid-transporting ATPase"/>
    <property type="match status" value="1"/>
</dbReference>
<feature type="binding site" evidence="16">
    <location>
        <position position="764"/>
    </location>
    <ligand>
        <name>ATP</name>
        <dbReference type="ChEBI" id="CHEBI:30616"/>
    </ligand>
</feature>
<dbReference type="Gene3D" id="3.40.50.1000">
    <property type="entry name" value="HAD superfamily/HAD-like"/>
    <property type="match status" value="2"/>
</dbReference>
<keyword evidence="11 18" id="KW-1133">Transmembrane helix</keyword>
<dbReference type="OMA" id="IYADIDM"/>
<dbReference type="Gene3D" id="3.40.1110.10">
    <property type="entry name" value="Calcium-transporting ATPase, cytoplasmic domain N"/>
    <property type="match status" value="2"/>
</dbReference>
<evidence type="ECO:0000256" key="5">
    <source>
        <dbReference type="ARBA" id="ARBA00022723"/>
    </source>
</evidence>
<dbReference type="PROSITE" id="PS00154">
    <property type="entry name" value="ATPASE_E1_E2"/>
    <property type="match status" value="1"/>
</dbReference>
<dbReference type="NCBIfam" id="TIGR01494">
    <property type="entry name" value="ATPase_P-type"/>
    <property type="match status" value="2"/>
</dbReference>
<comment type="subcellular location">
    <subcellularLocation>
        <location evidence="2">Endoplasmic reticulum membrane</location>
        <topology evidence="2">Multi-pass membrane protein</topology>
    </subcellularLocation>
    <subcellularLocation>
        <location evidence="18">Membrane</location>
        <topology evidence="18">Multi-pass membrane protein</topology>
    </subcellularLocation>
</comment>
<feature type="region of interest" description="Disordered" evidence="19">
    <location>
        <begin position="377"/>
        <end position="428"/>
    </location>
</feature>
<dbReference type="SUPFAM" id="SSF81660">
    <property type="entry name" value="Metal cation-transporting ATPase, ATP-binding domain N"/>
    <property type="match status" value="1"/>
</dbReference>
<evidence type="ECO:0000256" key="19">
    <source>
        <dbReference type="SAM" id="MobiDB-lite"/>
    </source>
</evidence>
<dbReference type="SUPFAM" id="SSF56784">
    <property type="entry name" value="HAD-like"/>
    <property type="match status" value="1"/>
</dbReference>
<protein>
    <recommendedName>
        <fullName evidence="18">Phospholipid-transporting ATPase</fullName>
        <ecNumber evidence="18">7.6.2.1</ecNumber>
    </recommendedName>
</protein>
<gene>
    <name evidence="21" type="ORF">XELAEV_180169871mg</name>
</gene>
<dbReference type="InterPro" id="IPR023298">
    <property type="entry name" value="ATPase_P-typ_TM_dom_sf"/>
</dbReference>
<dbReference type="FunFam" id="1.20.1110.10:FF:000006">
    <property type="entry name" value="Phospholipid-transporting ATPase"/>
    <property type="match status" value="1"/>
</dbReference>
<dbReference type="SFLD" id="SFLDS00003">
    <property type="entry name" value="Haloacid_Dehalogenase"/>
    <property type="match status" value="1"/>
</dbReference>
<dbReference type="SFLD" id="SFLDF00027">
    <property type="entry name" value="p-type_atpase"/>
    <property type="match status" value="1"/>
</dbReference>
<sequence>QLDNGQRIGFGNESLLLRGCTVRNTEEAIGIVVYAGHETKAMLNNSGTRYKRSKIERQMNTNVFFCVGILFIMCLIGALGHGIWSSKFVIHPLFDVPEANGSYLSPGLAGFYMFLTMIILLQILIPISLYVSIELVKLGQIYLIHNDLDLYDEEIDLSVQCRALNITEDLGQIQYIFSDKTGTLTENKMVFRRCTIVGYEFSHQENAKRLEMYNEEESDDEDITKPRNFLFDLDAGNQSTVRHKGTKALRRCQSARPNIQGHFRKKSEGRFDISQVAFSSPIEKDVTPDHMLLAKVREASVKFASVSPCVSQSNNKAATSPYIDFFLALAICNTVVVSTATEPRQRVTMPTLLKPSESSLEKFQNFFQKLLSFSQSSSTSPSSSDPGTPTSSKNNKVSPVPSADKDNISSSSSGEAECQSSWKEDSSVSKSSADNCLEEMIATVSSFHIEDDFCYEAESPDEAALVHAARAYSFTLMSRTPDQVTVRLPQGTLLTFELLYTLGFDSVRKRMSVVVRHPITREIIVYTKGADSVIMDLLDNPAKAQNISDEKKLIKIQSRTQRHLDWYARDGLRTLCMAKKVLSEDEFERWSNFREEAEAAIENREELLMETAQHLETNLSLLGATGIEDRLQEGVPDTIASLREAGINIWVLTGDKQETAINVAHSCQLLDQSDTVFTINTESKETCESILDCTLEDVKKFFPEKKKRGIFKLNKASVSNETEAACPQVGLVIDGRTLNVIFQGGLETKFLELAKHCRSVLCCRATPLQKSMVVKLVRDQLKVMTLSIGDGANDVSMIQAADIGMGISGQEGMQAVMSSDFAISRFKHLKKLLLVHGHWCYSRLANMVIYFFYKNVAYVNLLFWYQFFCGFSGTTMIDYWQMIFFNLFFTSVPPLVFGILDKDVSAETLMSLPHLYKSGQRCESYKMSTFWIAMLDAFYQSLVCFFVPYFTYRGTGMDVLSFGTPINTASLFTILMHLAIEIKTWTVLHWATIIISIVSYFVVSLAYNAVCVLCNEPANPYWMMEMQMSDPLFYLVCIVTPVIALLPRYFMRAARGTCIASPLIMAQKLDKLGKSERDLKIQQWKEKIRESVPKAGPDEFDFNSSINNGYVLPPTPSRLHRDACVVMKEENNGSSSKESFAAVRPYRKNPNCNGVGPAKGVTNLLKDNSEESIANHKRSISTVTV</sequence>
<dbReference type="GO" id="GO:0005524">
    <property type="term" value="F:ATP binding"/>
    <property type="evidence" value="ECO:0007669"/>
    <property type="project" value="UniProtKB-UniRule"/>
</dbReference>
<dbReference type="GO" id="GO:0045332">
    <property type="term" value="P:phospholipid translocation"/>
    <property type="evidence" value="ECO:0007669"/>
    <property type="project" value="TreeGrafter"/>
</dbReference>
<dbReference type="InterPro" id="IPR023214">
    <property type="entry name" value="HAD_sf"/>
</dbReference>
<feature type="binding site" evidence="17">
    <location>
        <position position="794"/>
    </location>
    <ligand>
        <name>Mg(2+)</name>
        <dbReference type="ChEBI" id="CHEBI:18420"/>
    </ligand>
</feature>
<feature type="compositionally biased region" description="Low complexity" evidence="19">
    <location>
        <begin position="377"/>
        <end position="392"/>
    </location>
</feature>
<evidence type="ECO:0000256" key="2">
    <source>
        <dbReference type="ARBA" id="ARBA00004477"/>
    </source>
</evidence>
<dbReference type="Pfam" id="PF16212">
    <property type="entry name" value="PhoLip_ATPase_C"/>
    <property type="match status" value="1"/>
</dbReference>
<evidence type="ECO:0000256" key="6">
    <source>
        <dbReference type="ARBA" id="ARBA00022741"/>
    </source>
</evidence>
<feature type="transmembrane region" description="Helical" evidence="18">
    <location>
        <begin position="962"/>
        <end position="980"/>
    </location>
</feature>
<dbReference type="FunFam" id="3.40.50.1000:FF:000001">
    <property type="entry name" value="Phospholipid-transporting ATPase IC"/>
    <property type="match status" value="1"/>
</dbReference>
<dbReference type="PANTHER" id="PTHR24092">
    <property type="entry name" value="PROBABLE PHOSPHOLIPID-TRANSPORTING ATPASE"/>
    <property type="match status" value="1"/>
</dbReference>
<evidence type="ECO:0000259" key="20">
    <source>
        <dbReference type="Pfam" id="PF16212"/>
    </source>
</evidence>
<dbReference type="SUPFAM" id="SSF81665">
    <property type="entry name" value="Calcium ATPase, transmembrane domain M"/>
    <property type="match status" value="1"/>
</dbReference>
<accession>A0A974DAP8</accession>
<dbReference type="GO" id="GO:0016887">
    <property type="term" value="F:ATP hydrolysis activity"/>
    <property type="evidence" value="ECO:0007669"/>
    <property type="project" value="InterPro"/>
</dbReference>
<dbReference type="SFLD" id="SFLDG00002">
    <property type="entry name" value="C1.7:_P-type_atpase_like"/>
    <property type="match status" value="1"/>
</dbReference>
<dbReference type="InterPro" id="IPR023299">
    <property type="entry name" value="ATPase_P-typ_cyto_dom_N"/>
</dbReference>
<feature type="binding site" evidence="16">
    <location>
        <position position="655"/>
    </location>
    <ligand>
        <name>ATP</name>
        <dbReference type="ChEBI" id="CHEBI:30616"/>
    </ligand>
</feature>
<dbReference type="GO" id="GO:0005886">
    <property type="term" value="C:plasma membrane"/>
    <property type="evidence" value="ECO:0007669"/>
    <property type="project" value="TreeGrafter"/>
</dbReference>
<evidence type="ECO:0000256" key="12">
    <source>
        <dbReference type="ARBA" id="ARBA00023136"/>
    </source>
</evidence>
<keyword evidence="7" id="KW-0256">Endoplasmic reticulum</keyword>
<feature type="binding site" evidence="16">
    <location>
        <position position="793"/>
    </location>
    <ligand>
        <name>ATP</name>
        <dbReference type="ChEBI" id="CHEBI:30616"/>
    </ligand>
</feature>
<evidence type="ECO:0000313" key="21">
    <source>
        <dbReference type="EMBL" id="OCT88357.1"/>
    </source>
</evidence>
<dbReference type="EMBL" id="CM004470">
    <property type="protein sequence ID" value="OCT88357.1"/>
    <property type="molecule type" value="Genomic_DNA"/>
</dbReference>
<dbReference type="AlphaFoldDB" id="A0A974DAP8"/>
<feature type="binding site" evidence="16">
    <location>
        <position position="462"/>
    </location>
    <ligand>
        <name>ATP</name>
        <dbReference type="ChEBI" id="CHEBI:30616"/>
    </ligand>
</feature>
<feature type="binding site" evidence="16">
    <location>
        <position position="653"/>
    </location>
    <ligand>
        <name>ATP</name>
        <dbReference type="ChEBI" id="CHEBI:30616"/>
    </ligand>
</feature>
<dbReference type="FunFam" id="3.40.1110.10:FF:000009">
    <property type="entry name" value="Phospholipid-transporting ATPase"/>
    <property type="match status" value="1"/>
</dbReference>
<keyword evidence="8 16" id="KW-0067">ATP-binding</keyword>
<comment type="cofactor">
    <cofactor evidence="1 17">
        <name>Mg(2+)</name>
        <dbReference type="ChEBI" id="CHEBI:18420"/>
    </cofactor>
</comment>
<feature type="transmembrane region" description="Helical" evidence="18">
    <location>
        <begin position="1032"/>
        <end position="1051"/>
    </location>
</feature>
<proteinExistence type="inferred from homology"/>
<dbReference type="InterPro" id="IPR006539">
    <property type="entry name" value="P-type_ATPase_IV"/>
</dbReference>
<dbReference type="GO" id="GO:0005789">
    <property type="term" value="C:endoplasmic reticulum membrane"/>
    <property type="evidence" value="ECO:0007669"/>
    <property type="project" value="UniProtKB-SubCell"/>
</dbReference>
<organism evidence="21 22">
    <name type="scientific">Xenopus laevis</name>
    <name type="common">African clawed frog</name>
    <dbReference type="NCBI Taxonomy" id="8355"/>
    <lineage>
        <taxon>Eukaryota</taxon>
        <taxon>Metazoa</taxon>
        <taxon>Chordata</taxon>
        <taxon>Craniata</taxon>
        <taxon>Vertebrata</taxon>
        <taxon>Euteleostomi</taxon>
        <taxon>Amphibia</taxon>
        <taxon>Batrachia</taxon>
        <taxon>Anura</taxon>
        <taxon>Pipoidea</taxon>
        <taxon>Pipidae</taxon>
        <taxon>Xenopodinae</taxon>
        <taxon>Xenopus</taxon>
        <taxon>Xenopus</taxon>
    </lineage>
</organism>
<feature type="domain" description="P-type ATPase C-terminal" evidence="20">
    <location>
        <begin position="816"/>
        <end position="1056"/>
    </location>
</feature>
<feature type="transmembrane region" description="Helical" evidence="18">
    <location>
        <begin position="111"/>
        <end position="133"/>
    </location>
</feature>
<evidence type="ECO:0000256" key="18">
    <source>
        <dbReference type="RuleBase" id="RU362033"/>
    </source>
</evidence>
<keyword evidence="10 18" id="KW-1278">Translocase</keyword>
<dbReference type="Pfam" id="PF13246">
    <property type="entry name" value="Cation_ATPase"/>
    <property type="match status" value="1"/>
</dbReference>
<feature type="active site" description="4-aspartylphosphate intermediate" evidence="15">
    <location>
        <position position="179"/>
    </location>
</feature>
<evidence type="ECO:0000256" key="14">
    <source>
        <dbReference type="ARBA" id="ARBA00050913"/>
    </source>
</evidence>
<name>A0A974DAP8_XENLA</name>
<evidence type="ECO:0000256" key="7">
    <source>
        <dbReference type="ARBA" id="ARBA00022824"/>
    </source>
</evidence>
<dbReference type="GO" id="GO:0000287">
    <property type="term" value="F:magnesium ion binding"/>
    <property type="evidence" value="ECO:0007669"/>
    <property type="project" value="UniProtKB-UniRule"/>
</dbReference>
<keyword evidence="9 17" id="KW-0460">Magnesium</keyword>
<evidence type="ECO:0000256" key="17">
    <source>
        <dbReference type="PIRSR" id="PIRSR606539-3"/>
    </source>
</evidence>
<dbReference type="PRINTS" id="PR00119">
    <property type="entry name" value="CATATPASE"/>
</dbReference>
<dbReference type="Gene3D" id="1.20.1110.10">
    <property type="entry name" value="Calcium-transporting ATPase, transmembrane domain"/>
    <property type="match status" value="1"/>
</dbReference>
<dbReference type="PANTHER" id="PTHR24092:SF79">
    <property type="entry name" value="PHOSPHOLIPID-TRANSPORTING ATPASE VB"/>
    <property type="match status" value="1"/>
</dbReference>
<feature type="transmembrane region" description="Helical" evidence="18">
    <location>
        <begin position="848"/>
        <end position="867"/>
    </location>
</feature>
<comment type="catalytic activity">
    <reaction evidence="14">
        <text>a beta-D-glucosyl-(1&lt;-&gt;1')-N-acylsphing-4-enine(out) + ATP + H2O = a beta-D-glucosyl-(1&lt;-&gt;1')-N-acylsphing-4-enine(in) + ADP + phosphate + H(+)</text>
        <dbReference type="Rhea" id="RHEA:66036"/>
        <dbReference type="ChEBI" id="CHEBI:15377"/>
        <dbReference type="ChEBI" id="CHEBI:15378"/>
        <dbReference type="ChEBI" id="CHEBI:22801"/>
        <dbReference type="ChEBI" id="CHEBI:30616"/>
        <dbReference type="ChEBI" id="CHEBI:43474"/>
        <dbReference type="ChEBI" id="CHEBI:456216"/>
    </reaction>
    <physiologicalReaction direction="left-to-right" evidence="14">
        <dbReference type="Rhea" id="RHEA:66037"/>
    </physiologicalReaction>
</comment>